<dbReference type="InterPro" id="IPR000182">
    <property type="entry name" value="GNAT_dom"/>
</dbReference>
<dbReference type="Pfam" id="PF00702">
    <property type="entry name" value="Hydrolase"/>
    <property type="match status" value="1"/>
</dbReference>
<dbReference type="PANTHER" id="PTHR43415">
    <property type="entry name" value="SPERMIDINE N(1)-ACETYLTRANSFERASE"/>
    <property type="match status" value="1"/>
</dbReference>
<dbReference type="InterPro" id="IPR023214">
    <property type="entry name" value="HAD_sf"/>
</dbReference>
<dbReference type="SUPFAM" id="SSF55729">
    <property type="entry name" value="Acyl-CoA N-acyltransferases (Nat)"/>
    <property type="match status" value="1"/>
</dbReference>
<name>A0A1H5YG11_9VIBR</name>
<reference evidence="3" key="1">
    <citation type="submission" date="2016-10" db="EMBL/GenBank/DDBJ databases">
        <authorList>
            <person name="Varghese N."/>
            <person name="Submissions S."/>
        </authorList>
    </citation>
    <scope>NUCLEOTIDE SEQUENCE [LARGE SCALE GENOMIC DNA]</scope>
    <source>
        <strain evidence="3">CGMCC 1.7062</strain>
    </source>
</reference>
<dbReference type="SUPFAM" id="SSF56784">
    <property type="entry name" value="HAD-like"/>
    <property type="match status" value="1"/>
</dbReference>
<dbReference type="EMBL" id="FNVG01000009">
    <property type="protein sequence ID" value="SEG23039.1"/>
    <property type="molecule type" value="Genomic_DNA"/>
</dbReference>
<proteinExistence type="predicted"/>
<evidence type="ECO:0000313" key="3">
    <source>
        <dbReference type="Proteomes" id="UP000236721"/>
    </source>
</evidence>
<dbReference type="Gene3D" id="3.40.50.1000">
    <property type="entry name" value="HAD superfamily/HAD-like"/>
    <property type="match status" value="1"/>
</dbReference>
<feature type="domain" description="N-acetyltransferase" evidence="1">
    <location>
        <begin position="11"/>
        <end position="171"/>
    </location>
</feature>
<protein>
    <submittedName>
        <fullName evidence="2">Protein N-acetyltransferase, RimJ/RimL family</fullName>
    </submittedName>
</protein>
<sequence length="348" mass="40193">MDCTRLRFQDVSLRQAVISDLEPLYHLMITDEKWTEYNGPYFGYQKPSIDEFRTKEFHRLTTGRDALVIDYLGRAVGMVSFYWEDESTRWLELGVVVYDSTLWGKGIGSKALIPWIEHLFATLEIERVGLTTWSGNPRMIRGAQKLGLTLEAQIRKVRYYQGVYYDSVKFGVLREEWTSIYQKWMKQDRIYLFDWGDTIMVDFPQQQGKMCEWPKVEVVYGAEAMLAELSQLCPVYIATNAQDSSESEIQLAFCRANLSRYISGYFCFHNLGIAKNDPEFYRAITSRLGAPANKITMTGDQWDKDIAPAAKAGLSTNWFNPSQNEVTNDPQGHGSLEQVLFKERQHLL</sequence>
<dbReference type="InterPro" id="IPR016181">
    <property type="entry name" value="Acyl_CoA_acyltransferase"/>
</dbReference>
<organism evidence="2 3">
    <name type="scientific">Vibrio hangzhouensis</name>
    <dbReference type="NCBI Taxonomy" id="462991"/>
    <lineage>
        <taxon>Bacteria</taxon>
        <taxon>Pseudomonadati</taxon>
        <taxon>Pseudomonadota</taxon>
        <taxon>Gammaproteobacteria</taxon>
        <taxon>Vibrionales</taxon>
        <taxon>Vibrionaceae</taxon>
        <taxon>Vibrio</taxon>
    </lineage>
</organism>
<dbReference type="PROSITE" id="PS51186">
    <property type="entry name" value="GNAT"/>
    <property type="match status" value="1"/>
</dbReference>
<dbReference type="Pfam" id="PF13302">
    <property type="entry name" value="Acetyltransf_3"/>
    <property type="match status" value="1"/>
</dbReference>
<dbReference type="OrthoDB" id="9132139at2"/>
<gene>
    <name evidence="2" type="ORF">SAMN04488244_10973</name>
</gene>
<evidence type="ECO:0000313" key="2">
    <source>
        <dbReference type="EMBL" id="SEG23039.1"/>
    </source>
</evidence>
<accession>A0A1H5YG11</accession>
<evidence type="ECO:0000259" key="1">
    <source>
        <dbReference type="PROSITE" id="PS51186"/>
    </source>
</evidence>
<dbReference type="Proteomes" id="UP000236721">
    <property type="component" value="Unassembled WGS sequence"/>
</dbReference>
<keyword evidence="2" id="KW-0808">Transferase</keyword>
<dbReference type="PANTHER" id="PTHR43415:SF4">
    <property type="entry name" value="N-ACETYLTRANSFERASE DOMAIN-CONTAINING PROTEIN"/>
    <property type="match status" value="1"/>
</dbReference>
<keyword evidence="3" id="KW-1185">Reference proteome</keyword>
<dbReference type="GO" id="GO:0016747">
    <property type="term" value="F:acyltransferase activity, transferring groups other than amino-acyl groups"/>
    <property type="evidence" value="ECO:0007669"/>
    <property type="project" value="InterPro"/>
</dbReference>
<dbReference type="InterPro" id="IPR036412">
    <property type="entry name" value="HAD-like_sf"/>
</dbReference>
<dbReference type="CDD" id="cd04301">
    <property type="entry name" value="NAT_SF"/>
    <property type="match status" value="1"/>
</dbReference>
<dbReference type="Gene3D" id="3.40.630.30">
    <property type="match status" value="1"/>
</dbReference>
<dbReference type="AlphaFoldDB" id="A0A1H5YG11"/>